<accession>A0A3N4JEX8</accession>
<dbReference type="InterPro" id="IPR036770">
    <property type="entry name" value="Ankyrin_rpt-contain_sf"/>
</dbReference>
<dbReference type="STRING" id="1336337.A0A3N4JEX8"/>
<dbReference type="Proteomes" id="UP000276215">
    <property type="component" value="Unassembled WGS sequence"/>
</dbReference>
<name>A0A3N4JEX8_9PEZI</name>
<keyword evidence="1" id="KW-0677">Repeat</keyword>
<keyword evidence="2" id="KW-0040">ANK repeat</keyword>
<dbReference type="InterPro" id="IPR001810">
    <property type="entry name" value="F-box_dom"/>
</dbReference>
<dbReference type="PROSITE" id="PS50181">
    <property type="entry name" value="FBOX"/>
    <property type="match status" value="1"/>
</dbReference>
<sequence>MALLYLPNEIILQIIEDLELSDHNSLLKCNRRLANLLTPTLLKYTLRDPNTRGKLALQLAAERGNTGTVKALVDLGVPSLMTRGHHLSYICPNLTPTAINTFLSSDYFSVNAVDTSGQTPLFIAARGNPMAVRCLLGHNADTNTVTGGLETPLMRASRCDQAEVVRMLLANVKTDVNKWDLLGYSALYWAASLGCVKATAALLEDPRVNANQRVPRRYFPKGNTPLRAARNNGHEEIVKMFERLDLE</sequence>
<organism evidence="4 5">
    <name type="scientific">Choiromyces venosus 120613-1</name>
    <dbReference type="NCBI Taxonomy" id="1336337"/>
    <lineage>
        <taxon>Eukaryota</taxon>
        <taxon>Fungi</taxon>
        <taxon>Dikarya</taxon>
        <taxon>Ascomycota</taxon>
        <taxon>Pezizomycotina</taxon>
        <taxon>Pezizomycetes</taxon>
        <taxon>Pezizales</taxon>
        <taxon>Tuberaceae</taxon>
        <taxon>Choiromyces</taxon>
    </lineage>
</organism>
<dbReference type="SMART" id="SM00248">
    <property type="entry name" value="ANK"/>
    <property type="match status" value="4"/>
</dbReference>
<reference evidence="4 5" key="1">
    <citation type="journal article" date="2018" name="Nat. Ecol. Evol.">
        <title>Pezizomycetes genomes reveal the molecular basis of ectomycorrhizal truffle lifestyle.</title>
        <authorList>
            <person name="Murat C."/>
            <person name="Payen T."/>
            <person name="Noel B."/>
            <person name="Kuo A."/>
            <person name="Morin E."/>
            <person name="Chen J."/>
            <person name="Kohler A."/>
            <person name="Krizsan K."/>
            <person name="Balestrini R."/>
            <person name="Da Silva C."/>
            <person name="Montanini B."/>
            <person name="Hainaut M."/>
            <person name="Levati E."/>
            <person name="Barry K.W."/>
            <person name="Belfiori B."/>
            <person name="Cichocki N."/>
            <person name="Clum A."/>
            <person name="Dockter R.B."/>
            <person name="Fauchery L."/>
            <person name="Guy J."/>
            <person name="Iotti M."/>
            <person name="Le Tacon F."/>
            <person name="Lindquist E.A."/>
            <person name="Lipzen A."/>
            <person name="Malagnac F."/>
            <person name="Mello A."/>
            <person name="Molinier V."/>
            <person name="Miyauchi S."/>
            <person name="Poulain J."/>
            <person name="Riccioni C."/>
            <person name="Rubini A."/>
            <person name="Sitrit Y."/>
            <person name="Splivallo R."/>
            <person name="Traeger S."/>
            <person name="Wang M."/>
            <person name="Zifcakova L."/>
            <person name="Wipf D."/>
            <person name="Zambonelli A."/>
            <person name="Paolocci F."/>
            <person name="Nowrousian M."/>
            <person name="Ottonello S."/>
            <person name="Baldrian P."/>
            <person name="Spatafora J.W."/>
            <person name="Henrissat B."/>
            <person name="Nagy L.G."/>
            <person name="Aury J.M."/>
            <person name="Wincker P."/>
            <person name="Grigoriev I.V."/>
            <person name="Bonfante P."/>
            <person name="Martin F.M."/>
        </authorList>
    </citation>
    <scope>NUCLEOTIDE SEQUENCE [LARGE SCALE GENOMIC DNA]</scope>
    <source>
        <strain evidence="4 5">120613-1</strain>
    </source>
</reference>
<evidence type="ECO:0000313" key="5">
    <source>
        <dbReference type="Proteomes" id="UP000276215"/>
    </source>
</evidence>
<dbReference type="Gene3D" id="1.25.40.20">
    <property type="entry name" value="Ankyrin repeat-containing domain"/>
    <property type="match status" value="1"/>
</dbReference>
<dbReference type="Pfam" id="PF12796">
    <property type="entry name" value="Ank_2"/>
    <property type="match status" value="1"/>
</dbReference>
<evidence type="ECO:0000256" key="1">
    <source>
        <dbReference type="ARBA" id="ARBA00022737"/>
    </source>
</evidence>
<dbReference type="InterPro" id="IPR002110">
    <property type="entry name" value="Ankyrin_rpt"/>
</dbReference>
<dbReference type="InterPro" id="IPR050745">
    <property type="entry name" value="Multifunctional_regulatory"/>
</dbReference>
<proteinExistence type="predicted"/>
<gene>
    <name evidence="4" type="ORF">L873DRAFT_1813200</name>
</gene>
<dbReference type="Pfam" id="PF00023">
    <property type="entry name" value="Ank"/>
    <property type="match status" value="1"/>
</dbReference>
<feature type="domain" description="F-box" evidence="3">
    <location>
        <begin position="1"/>
        <end position="46"/>
    </location>
</feature>
<dbReference type="PANTHER" id="PTHR24189">
    <property type="entry name" value="MYOTROPHIN"/>
    <property type="match status" value="1"/>
</dbReference>
<dbReference type="OrthoDB" id="341259at2759"/>
<dbReference type="EMBL" id="ML120428">
    <property type="protein sequence ID" value="RPA95251.1"/>
    <property type="molecule type" value="Genomic_DNA"/>
</dbReference>
<evidence type="ECO:0000313" key="4">
    <source>
        <dbReference type="EMBL" id="RPA95251.1"/>
    </source>
</evidence>
<evidence type="ECO:0000259" key="3">
    <source>
        <dbReference type="PROSITE" id="PS50181"/>
    </source>
</evidence>
<protein>
    <submittedName>
        <fullName evidence="4">Ankyrin</fullName>
    </submittedName>
</protein>
<dbReference type="PANTHER" id="PTHR24189:SF50">
    <property type="entry name" value="ANKYRIN REPEAT AND SOCS BOX PROTEIN 2"/>
    <property type="match status" value="1"/>
</dbReference>
<keyword evidence="5" id="KW-1185">Reference proteome</keyword>
<dbReference type="AlphaFoldDB" id="A0A3N4JEX8"/>
<dbReference type="SUPFAM" id="SSF48403">
    <property type="entry name" value="Ankyrin repeat"/>
    <property type="match status" value="1"/>
</dbReference>
<evidence type="ECO:0000256" key="2">
    <source>
        <dbReference type="ARBA" id="ARBA00023043"/>
    </source>
</evidence>